<dbReference type="InterPro" id="IPR014284">
    <property type="entry name" value="RNA_pol_sigma-70_dom"/>
</dbReference>
<reference evidence="7 8" key="1">
    <citation type="submission" date="2024-03" db="EMBL/GenBank/DDBJ databases">
        <title>Human intestinal bacterial collection.</title>
        <authorList>
            <person name="Pauvert C."/>
            <person name="Hitch T.C.A."/>
            <person name="Clavel T."/>
        </authorList>
    </citation>
    <scope>NUCLEOTIDE SEQUENCE [LARGE SCALE GENOMIC DNA]</scope>
    <source>
        <strain evidence="7 8">CLA-AP-H34</strain>
    </source>
</reference>
<dbReference type="Pfam" id="PF04542">
    <property type="entry name" value="Sigma70_r2"/>
    <property type="match status" value="1"/>
</dbReference>
<evidence type="ECO:0000256" key="3">
    <source>
        <dbReference type="ARBA" id="ARBA00023082"/>
    </source>
</evidence>
<keyword evidence="3" id="KW-0731">Sigma factor</keyword>
<keyword evidence="8" id="KW-1185">Reference proteome</keyword>
<protein>
    <submittedName>
        <fullName evidence="7">Sigma-70 family RNA polymerase sigma factor</fullName>
    </submittedName>
</protein>
<feature type="domain" description="RNA polymerase sigma factor 70 region 4 type 2" evidence="6">
    <location>
        <begin position="99"/>
        <end position="148"/>
    </location>
</feature>
<dbReference type="PANTHER" id="PTHR43133">
    <property type="entry name" value="RNA POLYMERASE ECF-TYPE SIGMA FACTO"/>
    <property type="match status" value="1"/>
</dbReference>
<dbReference type="InterPro" id="IPR036388">
    <property type="entry name" value="WH-like_DNA-bd_sf"/>
</dbReference>
<dbReference type="NCBIfam" id="TIGR02937">
    <property type="entry name" value="sigma70-ECF"/>
    <property type="match status" value="1"/>
</dbReference>
<evidence type="ECO:0000259" key="6">
    <source>
        <dbReference type="Pfam" id="PF08281"/>
    </source>
</evidence>
<evidence type="ECO:0000256" key="4">
    <source>
        <dbReference type="ARBA" id="ARBA00023163"/>
    </source>
</evidence>
<keyword evidence="4" id="KW-0804">Transcription</keyword>
<organism evidence="7 8">
    <name type="scientific">Flavonifractor hominis</name>
    <dbReference type="NCBI Taxonomy" id="3133178"/>
    <lineage>
        <taxon>Bacteria</taxon>
        <taxon>Bacillati</taxon>
        <taxon>Bacillota</taxon>
        <taxon>Clostridia</taxon>
        <taxon>Eubacteriales</taxon>
        <taxon>Oscillospiraceae</taxon>
        <taxon>Flavonifractor</taxon>
    </lineage>
</organism>
<dbReference type="Proteomes" id="UP001440599">
    <property type="component" value="Unassembled WGS sequence"/>
</dbReference>
<dbReference type="Gene3D" id="1.10.1740.10">
    <property type="match status" value="1"/>
</dbReference>
<dbReference type="CDD" id="cd06171">
    <property type="entry name" value="Sigma70_r4"/>
    <property type="match status" value="1"/>
</dbReference>
<evidence type="ECO:0000256" key="1">
    <source>
        <dbReference type="ARBA" id="ARBA00010641"/>
    </source>
</evidence>
<accession>A0ABV1EPY6</accession>
<dbReference type="InterPro" id="IPR007627">
    <property type="entry name" value="RNA_pol_sigma70_r2"/>
</dbReference>
<dbReference type="InterPro" id="IPR013325">
    <property type="entry name" value="RNA_pol_sigma_r2"/>
</dbReference>
<dbReference type="RefSeq" id="WP_349140334.1">
    <property type="nucleotide sequence ID" value="NZ_JBBMFT010000004.1"/>
</dbReference>
<dbReference type="SUPFAM" id="SSF88946">
    <property type="entry name" value="Sigma2 domain of RNA polymerase sigma factors"/>
    <property type="match status" value="1"/>
</dbReference>
<gene>
    <name evidence="7" type="ORF">WMO45_09005</name>
</gene>
<evidence type="ECO:0000256" key="2">
    <source>
        <dbReference type="ARBA" id="ARBA00023015"/>
    </source>
</evidence>
<dbReference type="PANTHER" id="PTHR43133:SF51">
    <property type="entry name" value="RNA POLYMERASE SIGMA FACTOR"/>
    <property type="match status" value="1"/>
</dbReference>
<dbReference type="InterPro" id="IPR013324">
    <property type="entry name" value="RNA_pol_sigma_r3/r4-like"/>
</dbReference>
<evidence type="ECO:0000313" key="8">
    <source>
        <dbReference type="Proteomes" id="UP001440599"/>
    </source>
</evidence>
<evidence type="ECO:0000313" key="7">
    <source>
        <dbReference type="EMBL" id="MEQ2456661.1"/>
    </source>
</evidence>
<evidence type="ECO:0000259" key="5">
    <source>
        <dbReference type="Pfam" id="PF04542"/>
    </source>
</evidence>
<sequence length="162" mass="18775">MNQAWNDPAELARQYAKTIFRLAYARTGSQIDAEDVMQEVFVRLLRARPDFDSQEHAKAWLLRVAINCTNDLFRLSRRRREQPLPDTLPAPEREEGGVVEAVLALPPKYRIVVHLYYYEELSIAEIASILGKSEGTVKSRLFRARALLRQYLEEDDNVSERL</sequence>
<name>A0ABV1EPY6_9FIRM</name>
<dbReference type="Gene3D" id="1.10.10.10">
    <property type="entry name" value="Winged helix-like DNA-binding domain superfamily/Winged helix DNA-binding domain"/>
    <property type="match status" value="1"/>
</dbReference>
<keyword evidence="2" id="KW-0805">Transcription regulation</keyword>
<comment type="caution">
    <text evidence="7">The sequence shown here is derived from an EMBL/GenBank/DDBJ whole genome shotgun (WGS) entry which is preliminary data.</text>
</comment>
<dbReference type="InterPro" id="IPR039425">
    <property type="entry name" value="RNA_pol_sigma-70-like"/>
</dbReference>
<dbReference type="EMBL" id="JBBMFT010000004">
    <property type="protein sequence ID" value="MEQ2456661.1"/>
    <property type="molecule type" value="Genomic_DNA"/>
</dbReference>
<proteinExistence type="inferred from homology"/>
<dbReference type="SUPFAM" id="SSF88659">
    <property type="entry name" value="Sigma3 and sigma4 domains of RNA polymerase sigma factors"/>
    <property type="match status" value="1"/>
</dbReference>
<feature type="domain" description="RNA polymerase sigma-70 region 2" evidence="5">
    <location>
        <begin position="11"/>
        <end position="78"/>
    </location>
</feature>
<dbReference type="Pfam" id="PF08281">
    <property type="entry name" value="Sigma70_r4_2"/>
    <property type="match status" value="1"/>
</dbReference>
<dbReference type="InterPro" id="IPR013249">
    <property type="entry name" value="RNA_pol_sigma70_r4_t2"/>
</dbReference>
<comment type="similarity">
    <text evidence="1">Belongs to the sigma-70 factor family. ECF subfamily.</text>
</comment>